<evidence type="ECO:0000313" key="8">
    <source>
        <dbReference type="EMBL" id="KAJ1080132.1"/>
    </source>
</evidence>
<dbReference type="AlphaFoldDB" id="A0AAV7KQ15"/>
<keyword evidence="9" id="KW-1185">Reference proteome</keyword>
<evidence type="ECO:0008006" key="10">
    <source>
        <dbReference type="Google" id="ProtNLM"/>
    </source>
</evidence>
<evidence type="ECO:0000313" key="9">
    <source>
        <dbReference type="Proteomes" id="UP001066276"/>
    </source>
</evidence>
<name>A0AAV7KQ15_PLEWA</name>
<dbReference type="PROSITE" id="PS00263">
    <property type="entry name" value="NATRIURETIC_PEPTIDE"/>
    <property type="match status" value="1"/>
</dbReference>
<keyword evidence="3 7" id="KW-0732">Signal</keyword>
<organism evidence="8 9">
    <name type="scientific">Pleurodeles waltl</name>
    <name type="common">Iberian ribbed newt</name>
    <dbReference type="NCBI Taxonomy" id="8319"/>
    <lineage>
        <taxon>Eukaryota</taxon>
        <taxon>Metazoa</taxon>
        <taxon>Chordata</taxon>
        <taxon>Craniata</taxon>
        <taxon>Vertebrata</taxon>
        <taxon>Euteleostomi</taxon>
        <taxon>Amphibia</taxon>
        <taxon>Batrachia</taxon>
        <taxon>Caudata</taxon>
        <taxon>Salamandroidea</taxon>
        <taxon>Salamandridae</taxon>
        <taxon>Pleurodelinae</taxon>
        <taxon>Pleurodeles</taxon>
    </lineage>
</organism>
<comment type="caution">
    <text evidence="8">The sequence shown here is derived from an EMBL/GenBank/DDBJ whole genome shotgun (WGS) entry which is preliminary data.</text>
</comment>
<dbReference type="InterPro" id="IPR000663">
    <property type="entry name" value="Natr_peptide"/>
</dbReference>
<dbReference type="GO" id="GO:0097746">
    <property type="term" value="P:blood vessel diameter maintenance"/>
    <property type="evidence" value="ECO:0007669"/>
    <property type="project" value="UniProtKB-KW"/>
</dbReference>
<dbReference type="SMART" id="SM00183">
    <property type="entry name" value="NAT_PEP"/>
    <property type="match status" value="1"/>
</dbReference>
<evidence type="ECO:0000256" key="2">
    <source>
        <dbReference type="ARBA" id="ARBA00022525"/>
    </source>
</evidence>
<dbReference type="GO" id="GO:0005179">
    <property type="term" value="F:hormone activity"/>
    <property type="evidence" value="ECO:0007669"/>
    <property type="project" value="InterPro"/>
</dbReference>
<evidence type="ECO:0000256" key="5">
    <source>
        <dbReference type="RuleBase" id="RU003686"/>
    </source>
</evidence>
<evidence type="ECO:0000256" key="3">
    <source>
        <dbReference type="ARBA" id="ARBA00022729"/>
    </source>
</evidence>
<evidence type="ECO:0000256" key="6">
    <source>
        <dbReference type="SAM" id="MobiDB-lite"/>
    </source>
</evidence>
<dbReference type="PANTHER" id="PTHR12167">
    <property type="entry name" value="C-TYPE NATRIURETIC PEPTIDE"/>
    <property type="match status" value="1"/>
</dbReference>
<feature type="compositionally biased region" description="Low complexity" evidence="6">
    <location>
        <begin position="57"/>
        <end position="66"/>
    </location>
</feature>
<dbReference type="PRINTS" id="PR00710">
    <property type="entry name" value="NATPEPTIDES"/>
</dbReference>
<proteinExistence type="inferred from homology"/>
<reference evidence="8" key="1">
    <citation type="journal article" date="2022" name="bioRxiv">
        <title>Sequencing and chromosome-scale assembly of the giantPleurodeles waltlgenome.</title>
        <authorList>
            <person name="Brown T."/>
            <person name="Elewa A."/>
            <person name="Iarovenko S."/>
            <person name="Subramanian E."/>
            <person name="Araus A.J."/>
            <person name="Petzold A."/>
            <person name="Susuki M."/>
            <person name="Suzuki K.-i.T."/>
            <person name="Hayashi T."/>
            <person name="Toyoda A."/>
            <person name="Oliveira C."/>
            <person name="Osipova E."/>
            <person name="Leigh N.D."/>
            <person name="Simon A."/>
            <person name="Yun M.H."/>
        </authorList>
    </citation>
    <scope>NUCLEOTIDE SEQUENCE</scope>
    <source>
        <strain evidence="8">20211129_DDA</strain>
        <tissue evidence="8">Liver</tissue>
    </source>
</reference>
<dbReference type="Pfam" id="PF00212">
    <property type="entry name" value="ANP"/>
    <property type="match status" value="1"/>
</dbReference>
<dbReference type="GO" id="GO:0007168">
    <property type="term" value="P:receptor guanylyl cyclase signaling pathway"/>
    <property type="evidence" value="ECO:0007669"/>
    <property type="project" value="TreeGrafter"/>
</dbReference>
<feature type="signal peptide" evidence="7">
    <location>
        <begin position="1"/>
        <end position="22"/>
    </location>
</feature>
<dbReference type="InterPro" id="IPR030480">
    <property type="entry name" value="Natr_peptide_CS"/>
</dbReference>
<evidence type="ECO:0000256" key="1">
    <source>
        <dbReference type="ARBA" id="ARBA00004613"/>
    </source>
</evidence>
<dbReference type="GO" id="GO:0006182">
    <property type="term" value="P:cGMP biosynthetic process"/>
    <property type="evidence" value="ECO:0007669"/>
    <property type="project" value="TreeGrafter"/>
</dbReference>
<comment type="subcellular location">
    <subcellularLocation>
        <location evidence="1 5">Secreted</location>
    </subcellularLocation>
</comment>
<evidence type="ECO:0000256" key="7">
    <source>
        <dbReference type="SAM" id="SignalP"/>
    </source>
</evidence>
<dbReference type="InterPro" id="IPR002406">
    <property type="entry name" value="C_natriurtcpep"/>
</dbReference>
<gene>
    <name evidence="8" type="ORF">NDU88_000352</name>
</gene>
<dbReference type="PANTHER" id="PTHR12167:SF2">
    <property type="entry name" value="C-TYPE NATRIURETIC PEPTIDE"/>
    <property type="match status" value="1"/>
</dbReference>
<accession>A0AAV7KQ15</accession>
<dbReference type="GO" id="GO:0005576">
    <property type="term" value="C:extracellular region"/>
    <property type="evidence" value="ECO:0007669"/>
    <property type="project" value="UniProtKB-SubCell"/>
</dbReference>
<keyword evidence="4 5" id="KW-0838">Vasoactive</keyword>
<dbReference type="EMBL" id="JANPWB010000016">
    <property type="protein sequence ID" value="KAJ1080132.1"/>
    <property type="molecule type" value="Genomic_DNA"/>
</dbReference>
<dbReference type="PRINTS" id="PR00713">
    <property type="entry name" value="CNATPEPTIDE"/>
</dbReference>
<protein>
    <recommendedName>
        <fullName evidence="10">C-type natriuretic peptide</fullName>
    </recommendedName>
</protein>
<feature type="region of interest" description="Disordered" evidence="6">
    <location>
        <begin position="55"/>
        <end position="88"/>
    </location>
</feature>
<evidence type="ECO:0000256" key="4">
    <source>
        <dbReference type="ARBA" id="ARBA00022858"/>
    </source>
</evidence>
<sequence length="133" mass="14613">MKLSSSSVVLCFLALFALSTYARPSPQIKHQQTLADLLGEEITALLSAEERIDAAADDASSSSSSAELRFPPGRRPLRDAADSAQQAPNRTWLRYFSDFMNNQKKFRGRTKKTSQGCFGFKLDRIGSFSGLGC</sequence>
<comment type="similarity">
    <text evidence="5">Belongs to the natriuretic peptide family.</text>
</comment>
<feature type="chain" id="PRO_5043911017" description="C-type natriuretic peptide" evidence="7">
    <location>
        <begin position="23"/>
        <end position="133"/>
    </location>
</feature>
<dbReference type="Proteomes" id="UP001066276">
    <property type="component" value="Chromosome 12"/>
</dbReference>
<keyword evidence="2" id="KW-0964">Secreted</keyword>